<organism evidence="2 3">
    <name type="scientific">Sulfurimonas crateris</name>
    <dbReference type="NCBI Taxonomy" id="2574727"/>
    <lineage>
        <taxon>Bacteria</taxon>
        <taxon>Pseudomonadati</taxon>
        <taxon>Campylobacterota</taxon>
        <taxon>Epsilonproteobacteria</taxon>
        <taxon>Campylobacterales</taxon>
        <taxon>Sulfurimonadaceae</taxon>
        <taxon>Sulfurimonas</taxon>
    </lineage>
</organism>
<keyword evidence="3" id="KW-1185">Reference proteome</keyword>
<dbReference type="OrthoDB" id="7357187at2"/>
<name>A0A4U2Z7P2_9BACT</name>
<evidence type="ECO:0000256" key="1">
    <source>
        <dbReference type="SAM" id="MobiDB-lite"/>
    </source>
</evidence>
<protein>
    <submittedName>
        <fullName evidence="2">Uncharacterized protein</fullName>
    </submittedName>
</protein>
<feature type="region of interest" description="Disordered" evidence="1">
    <location>
        <begin position="1"/>
        <end position="26"/>
    </location>
</feature>
<comment type="caution">
    <text evidence="2">The sequence shown here is derived from an EMBL/GenBank/DDBJ whole genome shotgun (WGS) entry which is preliminary data.</text>
</comment>
<feature type="compositionally biased region" description="Polar residues" evidence="1">
    <location>
        <begin position="1"/>
        <end position="10"/>
    </location>
</feature>
<dbReference type="Proteomes" id="UP000309561">
    <property type="component" value="Unassembled WGS sequence"/>
</dbReference>
<evidence type="ECO:0000313" key="3">
    <source>
        <dbReference type="Proteomes" id="UP000309561"/>
    </source>
</evidence>
<proteinExistence type="predicted"/>
<accession>A0A4U2Z7P2</accession>
<dbReference type="AlphaFoldDB" id="A0A4U2Z7P2"/>
<dbReference type="EMBL" id="SZPX01000003">
    <property type="protein sequence ID" value="TKI70044.1"/>
    <property type="molecule type" value="Genomic_DNA"/>
</dbReference>
<sequence>MQSSENTVTPNVRKADDNGSANSQTDLSKELTDQIIVEDVTAANVAAIRTQDEMLGSLLDTKA</sequence>
<evidence type="ECO:0000313" key="2">
    <source>
        <dbReference type="EMBL" id="TKI70044.1"/>
    </source>
</evidence>
<reference evidence="2 3" key="1">
    <citation type="submission" date="2019-04" db="EMBL/GenBank/DDBJ databases">
        <title>Sulfurimonas crateris sp. nov. a facultative anaerobic sulfur-oxidizing chemolithautotrophic bacterium isolated from a terrestrial mud vulcano.</title>
        <authorList>
            <person name="Ratnikova N.M."/>
            <person name="Slobodkin A.I."/>
            <person name="Merkel A.Y."/>
            <person name="Novikov A."/>
            <person name="Bonch-Osmolovskaya E.A."/>
            <person name="Slobodkina G.B."/>
        </authorList>
    </citation>
    <scope>NUCLEOTIDE SEQUENCE [LARGE SCALE GENOMIC DNA]</scope>
    <source>
        <strain evidence="2 3">SN118</strain>
    </source>
</reference>
<gene>
    <name evidence="2" type="ORF">FCU45_04245</name>
</gene>